<dbReference type="AlphaFoldDB" id="A0A383EYS4"/>
<organism evidence="1">
    <name type="scientific">marine metagenome</name>
    <dbReference type="NCBI Taxonomy" id="408172"/>
    <lineage>
        <taxon>unclassified sequences</taxon>
        <taxon>metagenomes</taxon>
        <taxon>ecological metagenomes</taxon>
    </lineage>
</organism>
<evidence type="ECO:0000313" key="1">
    <source>
        <dbReference type="EMBL" id="SVE61901.1"/>
    </source>
</evidence>
<accession>A0A383EYS4</accession>
<dbReference type="PANTHER" id="PTHR10668">
    <property type="entry name" value="PHYTOENE DEHYDROGENASE"/>
    <property type="match status" value="1"/>
</dbReference>
<proteinExistence type="predicted"/>
<name>A0A383EYS4_9ZZZZ</name>
<dbReference type="PANTHER" id="PTHR10668:SF103">
    <property type="entry name" value="PYRIDINE NUCLEOTIDE-DISULFIDE OXIDOREDUCTASE DOMAIN-CONTAINING PROTEIN 2"/>
    <property type="match status" value="1"/>
</dbReference>
<evidence type="ECO:0008006" key="2">
    <source>
        <dbReference type="Google" id="ProtNLM"/>
    </source>
</evidence>
<gene>
    <name evidence="1" type="ORF">METZ01_LOCUS514755</name>
</gene>
<protein>
    <recommendedName>
        <fullName evidence="2">Amine oxidase domain-containing protein</fullName>
    </recommendedName>
</protein>
<sequence>YIGSEVLGRAPFQRTIGTLAEIDRHFAEISVGAAPASPPVHGHCWTLRDPTRAPAGKHTFMIDTFVPSKLRTGSWSEIKEQYSKELIKTLRRYTTNMSDDNILAQHAHSPEDIEAHNLCFVGGVPSGGERSLAQLGYFRPFPGYSQYRAPIKKLYMAGPSCHPGGGISGMGVITANIILQDLGMRDDDELGF</sequence>
<dbReference type="EMBL" id="UINC01229972">
    <property type="protein sequence ID" value="SVE61901.1"/>
    <property type="molecule type" value="Genomic_DNA"/>
</dbReference>
<feature type="non-terminal residue" evidence="1">
    <location>
        <position position="1"/>
    </location>
</feature>
<reference evidence="1" key="1">
    <citation type="submission" date="2018-05" db="EMBL/GenBank/DDBJ databases">
        <authorList>
            <person name="Lanie J.A."/>
            <person name="Ng W.-L."/>
            <person name="Kazmierczak K.M."/>
            <person name="Andrzejewski T.M."/>
            <person name="Davidsen T.M."/>
            <person name="Wayne K.J."/>
            <person name="Tettelin H."/>
            <person name="Glass J.I."/>
            <person name="Rusch D."/>
            <person name="Podicherti R."/>
            <person name="Tsui H.-C.T."/>
            <person name="Winkler M.E."/>
        </authorList>
    </citation>
    <scope>NUCLEOTIDE SEQUENCE</scope>
</reference>